<comment type="similarity">
    <text evidence="1">Belongs to the CdaR family.</text>
</comment>
<proteinExistence type="inferred from homology"/>
<dbReference type="Pfam" id="PF13556">
    <property type="entry name" value="HTH_30"/>
    <property type="match status" value="1"/>
</dbReference>
<feature type="domain" description="PucR C-terminal helix-turn-helix" evidence="2">
    <location>
        <begin position="344"/>
        <end position="399"/>
    </location>
</feature>
<dbReference type="Pfam" id="PF17853">
    <property type="entry name" value="GGDEF_2"/>
    <property type="match status" value="1"/>
</dbReference>
<dbReference type="Proteomes" id="UP001595803">
    <property type="component" value="Unassembled WGS sequence"/>
</dbReference>
<comment type="caution">
    <text evidence="4">The sequence shown here is derived from an EMBL/GenBank/DDBJ whole genome shotgun (WGS) entry which is preliminary data.</text>
</comment>
<dbReference type="Gene3D" id="1.10.10.2840">
    <property type="entry name" value="PucR C-terminal helix-turn-helix domain"/>
    <property type="match status" value="1"/>
</dbReference>
<dbReference type="EMBL" id="JBHRZG010000016">
    <property type="protein sequence ID" value="MFC3833896.1"/>
    <property type="molecule type" value="Genomic_DNA"/>
</dbReference>
<keyword evidence="5" id="KW-1185">Reference proteome</keyword>
<evidence type="ECO:0000259" key="3">
    <source>
        <dbReference type="Pfam" id="PF17853"/>
    </source>
</evidence>
<evidence type="ECO:0000313" key="4">
    <source>
        <dbReference type="EMBL" id="MFC3833896.1"/>
    </source>
</evidence>
<evidence type="ECO:0000259" key="2">
    <source>
        <dbReference type="Pfam" id="PF13556"/>
    </source>
</evidence>
<evidence type="ECO:0000256" key="1">
    <source>
        <dbReference type="ARBA" id="ARBA00006754"/>
    </source>
</evidence>
<dbReference type="InterPro" id="IPR025736">
    <property type="entry name" value="PucR_C-HTH_dom"/>
</dbReference>
<dbReference type="InterPro" id="IPR042070">
    <property type="entry name" value="PucR_C-HTH_sf"/>
</dbReference>
<accession>A0ABV7ZCR5</accession>
<dbReference type="PANTHER" id="PTHR33744">
    <property type="entry name" value="CARBOHYDRATE DIACID REGULATOR"/>
    <property type="match status" value="1"/>
</dbReference>
<dbReference type="InterPro" id="IPR051448">
    <property type="entry name" value="CdaR-like_regulators"/>
</dbReference>
<organism evidence="4 5">
    <name type="scientific">Deinococcus rufus</name>
    <dbReference type="NCBI Taxonomy" id="2136097"/>
    <lineage>
        <taxon>Bacteria</taxon>
        <taxon>Thermotogati</taxon>
        <taxon>Deinococcota</taxon>
        <taxon>Deinococci</taxon>
        <taxon>Deinococcales</taxon>
        <taxon>Deinococcaceae</taxon>
        <taxon>Deinococcus</taxon>
    </lineage>
</organism>
<dbReference type="InterPro" id="IPR041522">
    <property type="entry name" value="CdaR_GGDEF"/>
</dbReference>
<protein>
    <submittedName>
        <fullName evidence="4">PucR family transcriptional regulator</fullName>
    </submittedName>
</protein>
<dbReference type="RefSeq" id="WP_322473033.1">
    <property type="nucleotide sequence ID" value="NZ_JBHRZG010000016.1"/>
</dbReference>
<gene>
    <name evidence="4" type="ORF">ACFOSB_13595</name>
</gene>
<feature type="domain" description="CdaR GGDEF-like" evidence="3">
    <location>
        <begin position="218"/>
        <end position="296"/>
    </location>
</feature>
<reference evidence="5" key="1">
    <citation type="journal article" date="2019" name="Int. J. Syst. Evol. Microbiol.">
        <title>The Global Catalogue of Microorganisms (GCM) 10K type strain sequencing project: providing services to taxonomists for standard genome sequencing and annotation.</title>
        <authorList>
            <consortium name="The Broad Institute Genomics Platform"/>
            <consortium name="The Broad Institute Genome Sequencing Center for Infectious Disease"/>
            <person name="Wu L."/>
            <person name="Ma J."/>
        </authorList>
    </citation>
    <scope>NUCLEOTIDE SEQUENCE [LARGE SCALE GENOMIC DNA]</scope>
    <source>
        <strain evidence="5">CCTCC AB 2017081</strain>
    </source>
</reference>
<sequence>MSGTHAVLSLNEVRAELGLAQVTPDVPVPDLSAAPMLLPDVPAPEWRAAYLRVLARTLSPHLPALAELLGDLHGTLTAPQPETDMARWLAAVTGGRATVRSSWGDVVAQAGEPGPVTLTQRLEYDRRPVGILTLEVDSGWEALATLVGDLVRLARLQSAAAGAARRRVGERQFETLLAGDTSGMPGGQTTVLAALRLGTALPRAARAREAHIQQLDVLCSVGEGYFHRRELSCLTTVRGDLALWLWPGRAPEREMRGLHAALLTATAVDFRLGVSQPQAGFGTVQTALRQAVQALDGVQGARSMAAFEHVDPLRAVLDSGALHPLAEQFHTRLARADPDGRLEDTLRQYLAHSGSLGDLATRLHIHLNTLRYRLRRIEEALDGTLSDPAFVARAYLAFQTTREP</sequence>
<evidence type="ECO:0000313" key="5">
    <source>
        <dbReference type="Proteomes" id="UP001595803"/>
    </source>
</evidence>
<name>A0ABV7ZCR5_9DEIO</name>
<dbReference type="PANTHER" id="PTHR33744:SF1">
    <property type="entry name" value="DNA-BINDING TRANSCRIPTIONAL ACTIVATOR ADER"/>
    <property type="match status" value="1"/>
</dbReference>